<proteinExistence type="predicted"/>
<protein>
    <recommendedName>
        <fullName evidence="4">Lipocalin-like domain-containing protein</fullName>
    </recommendedName>
</protein>
<evidence type="ECO:0000313" key="2">
    <source>
        <dbReference type="EMBL" id="SOD14541.1"/>
    </source>
</evidence>
<dbReference type="Proteomes" id="UP000219281">
    <property type="component" value="Unassembled WGS sequence"/>
</dbReference>
<reference evidence="3" key="1">
    <citation type="submission" date="2017-09" db="EMBL/GenBank/DDBJ databases">
        <authorList>
            <person name="Varghese N."/>
            <person name="Submissions S."/>
        </authorList>
    </citation>
    <scope>NUCLEOTIDE SEQUENCE [LARGE SCALE GENOMIC DNA]</scope>
    <source>
        <strain evidence="3">CGMCC 1.12803</strain>
    </source>
</reference>
<keyword evidence="1" id="KW-0732">Signal</keyword>
<dbReference type="AlphaFoldDB" id="A0A285ZY23"/>
<sequence length="145" mass="16305">MKKQSQVLVLSVLLLFTLAFACKKDENEEVIDIITSKSWKFGLTDLNTHTNPAGNNSYYAVLECEKDDTFTFKADGTMVRTFGAKKCDESKETSKIVNYSFNKDTRELTIDGVKYSVAEENKSQLKYILTTSGTTGVSNKIYLLQ</sequence>
<feature type="chain" id="PRO_5012176800" description="Lipocalin-like domain-containing protein" evidence="1">
    <location>
        <begin position="22"/>
        <end position="145"/>
    </location>
</feature>
<dbReference type="RefSeq" id="WP_097130745.1">
    <property type="nucleotide sequence ID" value="NZ_OCMT01000002.1"/>
</dbReference>
<dbReference type="PROSITE" id="PS51257">
    <property type="entry name" value="PROKAR_LIPOPROTEIN"/>
    <property type="match status" value="1"/>
</dbReference>
<name>A0A285ZY23_9SPHI</name>
<evidence type="ECO:0000256" key="1">
    <source>
        <dbReference type="SAM" id="SignalP"/>
    </source>
</evidence>
<organism evidence="2 3">
    <name type="scientific">Pedobacter xixiisoli</name>
    <dbReference type="NCBI Taxonomy" id="1476464"/>
    <lineage>
        <taxon>Bacteria</taxon>
        <taxon>Pseudomonadati</taxon>
        <taxon>Bacteroidota</taxon>
        <taxon>Sphingobacteriia</taxon>
        <taxon>Sphingobacteriales</taxon>
        <taxon>Sphingobacteriaceae</taxon>
        <taxon>Pedobacter</taxon>
    </lineage>
</organism>
<accession>A0A285ZY23</accession>
<keyword evidence="3" id="KW-1185">Reference proteome</keyword>
<gene>
    <name evidence="2" type="ORF">SAMN06297358_1626</name>
</gene>
<evidence type="ECO:0008006" key="4">
    <source>
        <dbReference type="Google" id="ProtNLM"/>
    </source>
</evidence>
<dbReference type="OrthoDB" id="799390at2"/>
<feature type="signal peptide" evidence="1">
    <location>
        <begin position="1"/>
        <end position="21"/>
    </location>
</feature>
<evidence type="ECO:0000313" key="3">
    <source>
        <dbReference type="Proteomes" id="UP000219281"/>
    </source>
</evidence>
<dbReference type="EMBL" id="OCMT01000002">
    <property type="protein sequence ID" value="SOD14541.1"/>
    <property type="molecule type" value="Genomic_DNA"/>
</dbReference>